<comment type="caution">
    <text evidence="1">The sequence shown here is derived from an EMBL/GenBank/DDBJ whole genome shotgun (WGS) entry which is preliminary data.</text>
</comment>
<protein>
    <submittedName>
        <fullName evidence="1">Uncharacterized protein</fullName>
    </submittedName>
</protein>
<name>A0ABP6A282_9ACTN</name>
<evidence type="ECO:0000313" key="2">
    <source>
        <dbReference type="Proteomes" id="UP001499942"/>
    </source>
</evidence>
<organism evidence="1 2">
    <name type="scientific">Streptomyces gobitricini</name>
    <dbReference type="NCBI Taxonomy" id="68211"/>
    <lineage>
        <taxon>Bacteria</taxon>
        <taxon>Bacillati</taxon>
        <taxon>Actinomycetota</taxon>
        <taxon>Actinomycetes</taxon>
        <taxon>Kitasatosporales</taxon>
        <taxon>Streptomycetaceae</taxon>
        <taxon>Streptomyces</taxon>
    </lineage>
</organism>
<reference evidence="2" key="1">
    <citation type="journal article" date="2019" name="Int. J. Syst. Evol. Microbiol.">
        <title>The Global Catalogue of Microorganisms (GCM) 10K type strain sequencing project: providing services to taxonomists for standard genome sequencing and annotation.</title>
        <authorList>
            <consortium name="The Broad Institute Genomics Platform"/>
            <consortium name="The Broad Institute Genome Sequencing Center for Infectious Disease"/>
            <person name="Wu L."/>
            <person name="Ma J."/>
        </authorList>
    </citation>
    <scope>NUCLEOTIDE SEQUENCE [LARGE SCALE GENOMIC DNA]</scope>
    <source>
        <strain evidence="2">JCM 5062</strain>
    </source>
</reference>
<accession>A0ABP6A282</accession>
<sequence length="95" mass="10489">MLDGVGGELRDDQPDRVGRFRVVGEAPFREDVRHVSSGGGYRDGVARQSDGCFLMVCHGDAVPFPPGPDSDTYRMFCEDGLGMRFAPECHLCRPR</sequence>
<proteinExistence type="predicted"/>
<evidence type="ECO:0000313" key="1">
    <source>
        <dbReference type="EMBL" id="GAA2508642.1"/>
    </source>
</evidence>
<dbReference type="Proteomes" id="UP001499942">
    <property type="component" value="Unassembled WGS sequence"/>
</dbReference>
<gene>
    <name evidence="1" type="ORF">GCM10010393_46830</name>
</gene>
<dbReference type="EMBL" id="BAAASR010000026">
    <property type="protein sequence ID" value="GAA2508642.1"/>
    <property type="molecule type" value="Genomic_DNA"/>
</dbReference>
<keyword evidence="2" id="KW-1185">Reference proteome</keyword>